<evidence type="ECO:0000313" key="11">
    <source>
        <dbReference type="Proteomes" id="UP000594638"/>
    </source>
</evidence>
<dbReference type="Pfam" id="PF08790">
    <property type="entry name" value="zf-LYAR"/>
    <property type="match status" value="1"/>
</dbReference>
<dbReference type="GO" id="GO:0003677">
    <property type="term" value="F:DNA binding"/>
    <property type="evidence" value="ECO:0007669"/>
    <property type="project" value="InterPro"/>
</dbReference>
<dbReference type="EMBL" id="CACTIH010003735">
    <property type="protein sequence ID" value="CAA2983551.1"/>
    <property type="molecule type" value="Genomic_DNA"/>
</dbReference>
<dbReference type="InterPro" id="IPR014898">
    <property type="entry name" value="Znf_C2H2_LYAR"/>
</dbReference>
<evidence type="ECO:0000256" key="2">
    <source>
        <dbReference type="ARBA" id="ARBA00022723"/>
    </source>
</evidence>
<name>A0A8S0RUC6_OLEEU</name>
<dbReference type="OrthoDB" id="21474at2759"/>
<proteinExistence type="predicted"/>
<dbReference type="Gene3D" id="3.30.1490.490">
    <property type="match status" value="1"/>
</dbReference>
<dbReference type="GO" id="GO:0000122">
    <property type="term" value="P:negative regulation of transcription by RNA polymerase II"/>
    <property type="evidence" value="ECO:0007669"/>
    <property type="project" value="TreeGrafter"/>
</dbReference>
<keyword evidence="5" id="KW-0862">Zinc</keyword>
<evidence type="ECO:0000256" key="8">
    <source>
        <dbReference type="SAM" id="MobiDB-lite"/>
    </source>
</evidence>
<evidence type="ECO:0000256" key="7">
    <source>
        <dbReference type="PROSITE-ProRule" id="PRU01145"/>
    </source>
</evidence>
<dbReference type="Gene3D" id="3.30.160.60">
    <property type="entry name" value="Classic Zinc Finger"/>
    <property type="match status" value="1"/>
</dbReference>
<dbReference type="Proteomes" id="UP000594638">
    <property type="component" value="Unassembled WGS sequence"/>
</dbReference>
<feature type="compositionally biased region" description="Basic and acidic residues" evidence="8">
    <location>
        <begin position="73"/>
        <end position="83"/>
    </location>
</feature>
<dbReference type="InterPro" id="IPR058719">
    <property type="entry name" value="WHD_LYAR"/>
</dbReference>
<dbReference type="PROSITE" id="PS51804">
    <property type="entry name" value="ZF_C2HC_LYAR"/>
    <property type="match status" value="2"/>
</dbReference>
<protein>
    <submittedName>
        <fullName evidence="10">UBP1-associated s 1C</fullName>
    </submittedName>
</protein>
<evidence type="ECO:0000256" key="1">
    <source>
        <dbReference type="ARBA" id="ARBA00004123"/>
    </source>
</evidence>
<dbReference type="AlphaFoldDB" id="A0A8S0RUC6"/>
<dbReference type="PANTHER" id="PTHR13100:SF10">
    <property type="entry name" value="CELL GROWTH-REGULATING NUCLEOLAR PROTEIN"/>
    <property type="match status" value="1"/>
</dbReference>
<feature type="region of interest" description="Disordered" evidence="8">
    <location>
        <begin position="56"/>
        <end position="84"/>
    </location>
</feature>
<dbReference type="SMART" id="SM00451">
    <property type="entry name" value="ZnF_U1"/>
    <property type="match status" value="1"/>
</dbReference>
<evidence type="ECO:0000259" key="9">
    <source>
        <dbReference type="SMART" id="SM00451"/>
    </source>
</evidence>
<comment type="caution">
    <text evidence="10">The sequence shown here is derived from an EMBL/GenBank/DDBJ whole genome shotgun (WGS) entry which is preliminary data.</text>
</comment>
<dbReference type="GO" id="GO:0008270">
    <property type="term" value="F:zinc ion binding"/>
    <property type="evidence" value="ECO:0007669"/>
    <property type="project" value="UniProtKB-KW"/>
</dbReference>
<dbReference type="FunFam" id="3.30.1490.490:FF:000001">
    <property type="entry name" value="cell growth-regulating nucleolar protein-like"/>
    <property type="match status" value="1"/>
</dbReference>
<evidence type="ECO:0000256" key="5">
    <source>
        <dbReference type="ARBA" id="ARBA00022833"/>
    </source>
</evidence>
<dbReference type="Gramene" id="OE9A084467T1">
    <property type="protein sequence ID" value="OE9A084467C1"/>
    <property type="gene ID" value="OE9A084467"/>
</dbReference>
<organism evidence="10 11">
    <name type="scientific">Olea europaea subsp. europaea</name>
    <dbReference type="NCBI Taxonomy" id="158383"/>
    <lineage>
        <taxon>Eukaryota</taxon>
        <taxon>Viridiplantae</taxon>
        <taxon>Streptophyta</taxon>
        <taxon>Embryophyta</taxon>
        <taxon>Tracheophyta</taxon>
        <taxon>Spermatophyta</taxon>
        <taxon>Magnoliopsida</taxon>
        <taxon>eudicotyledons</taxon>
        <taxon>Gunneridae</taxon>
        <taxon>Pentapetalae</taxon>
        <taxon>asterids</taxon>
        <taxon>lamiids</taxon>
        <taxon>Lamiales</taxon>
        <taxon>Oleaceae</taxon>
        <taxon>Oleeae</taxon>
        <taxon>Olea</taxon>
    </lineage>
</organism>
<comment type="subcellular location">
    <subcellularLocation>
        <location evidence="1">Nucleus</location>
    </subcellularLocation>
</comment>
<dbReference type="Pfam" id="PF12874">
    <property type="entry name" value="zf-met"/>
    <property type="match status" value="1"/>
</dbReference>
<dbReference type="InterPro" id="IPR013087">
    <property type="entry name" value="Znf_C2H2_type"/>
</dbReference>
<feature type="compositionally biased region" description="Basic and acidic residues" evidence="8">
    <location>
        <begin position="152"/>
        <end position="164"/>
    </location>
</feature>
<evidence type="ECO:0000256" key="6">
    <source>
        <dbReference type="ARBA" id="ARBA00023242"/>
    </source>
</evidence>
<evidence type="ECO:0000256" key="4">
    <source>
        <dbReference type="ARBA" id="ARBA00022771"/>
    </source>
</evidence>
<feature type="region of interest" description="Disordered" evidence="8">
    <location>
        <begin position="121"/>
        <end position="205"/>
    </location>
</feature>
<dbReference type="FunFam" id="3.30.160.60:FF:001583">
    <property type="entry name" value="UBP1-associated proteins 1C"/>
    <property type="match status" value="1"/>
</dbReference>
<feature type="compositionally biased region" description="Basic and acidic residues" evidence="8">
    <location>
        <begin position="132"/>
        <end position="141"/>
    </location>
</feature>
<dbReference type="InterPro" id="IPR036236">
    <property type="entry name" value="Znf_C2H2_sf"/>
</dbReference>
<feature type="domain" description="U1-type" evidence="9">
    <location>
        <begin position="92"/>
        <end position="126"/>
    </location>
</feature>
<keyword evidence="6" id="KW-0539">Nucleus</keyword>
<dbReference type="InterPro" id="IPR003604">
    <property type="entry name" value="Matrin/U1-like-C_Znf_C2H2"/>
</dbReference>
<keyword evidence="2" id="KW-0479">Metal-binding</keyword>
<dbReference type="GO" id="GO:0005730">
    <property type="term" value="C:nucleolus"/>
    <property type="evidence" value="ECO:0007669"/>
    <property type="project" value="TreeGrafter"/>
</dbReference>
<keyword evidence="11" id="KW-1185">Reference proteome</keyword>
<dbReference type="PANTHER" id="PTHR13100">
    <property type="entry name" value="CELL GROWTH-REGULATING NUCLEOLAR PROTEIN LYAR"/>
    <property type="match status" value="1"/>
</dbReference>
<keyword evidence="4 7" id="KW-0863">Zinc-finger</keyword>
<dbReference type="InterPro" id="IPR039999">
    <property type="entry name" value="LYAR"/>
</dbReference>
<sequence length="295" mass="32212">MVWFQCEDCGDNLKKPKLPNHFRMCSASKLSCIDCGQIFGQQTVESHTQCISEAEKYGPKGQGKSLNGVNAKPKNESKPKPDFDVNVGLSERPPWFCSLCNTKATSRQTLLLHAEGKKHGAKARAFHAAKQQPKDAKETKASVENNVSNENADIKDLVEPREPSSSKVATVHDGSGVGNSSLQSSKKRKHEASETNGAQKKAGCVMPSELGNGEVIQVERAEKKIKWKKLITAALKSNPDGALKFKKLRKLVLKSLRDSGSTDDKTRVSEMLGQKVKSSSRFTVDGKYVRLAASS</sequence>
<reference evidence="10 11" key="1">
    <citation type="submission" date="2019-12" db="EMBL/GenBank/DDBJ databases">
        <authorList>
            <person name="Alioto T."/>
            <person name="Alioto T."/>
            <person name="Gomez Garrido J."/>
        </authorList>
    </citation>
    <scope>NUCLEOTIDE SEQUENCE [LARGE SCALE GENOMIC DNA]</scope>
</reference>
<dbReference type="GO" id="GO:0006364">
    <property type="term" value="P:rRNA processing"/>
    <property type="evidence" value="ECO:0007669"/>
    <property type="project" value="TreeGrafter"/>
</dbReference>
<evidence type="ECO:0000313" key="10">
    <source>
        <dbReference type="EMBL" id="CAA2983551.1"/>
    </source>
</evidence>
<accession>A0A8S0RUC6</accession>
<gene>
    <name evidence="10" type="ORF">OLEA9_A084467</name>
</gene>
<feature type="compositionally biased region" description="Polar residues" evidence="8">
    <location>
        <begin position="142"/>
        <end position="151"/>
    </location>
</feature>
<dbReference type="SUPFAM" id="SSF57667">
    <property type="entry name" value="beta-beta-alpha zinc fingers"/>
    <property type="match status" value="3"/>
</dbReference>
<dbReference type="Pfam" id="PF25879">
    <property type="entry name" value="WHD_LYAR"/>
    <property type="match status" value="1"/>
</dbReference>
<evidence type="ECO:0000256" key="3">
    <source>
        <dbReference type="ARBA" id="ARBA00022737"/>
    </source>
</evidence>
<keyword evidence="3" id="KW-0677">Repeat</keyword>